<keyword evidence="2" id="KW-1185">Reference proteome</keyword>
<name>A0A0D2J6U3_9CHLO</name>
<dbReference type="OrthoDB" id="426386at2759"/>
<evidence type="ECO:0000313" key="2">
    <source>
        <dbReference type="Proteomes" id="UP000054498"/>
    </source>
</evidence>
<protein>
    <submittedName>
        <fullName evidence="1">Uncharacterized protein</fullName>
    </submittedName>
</protein>
<proteinExistence type="predicted"/>
<dbReference type="RefSeq" id="XP_013894547.1">
    <property type="nucleotide sequence ID" value="XM_014039093.1"/>
</dbReference>
<organism evidence="1 2">
    <name type="scientific">Monoraphidium neglectum</name>
    <dbReference type="NCBI Taxonomy" id="145388"/>
    <lineage>
        <taxon>Eukaryota</taxon>
        <taxon>Viridiplantae</taxon>
        <taxon>Chlorophyta</taxon>
        <taxon>core chlorophytes</taxon>
        <taxon>Chlorophyceae</taxon>
        <taxon>CS clade</taxon>
        <taxon>Sphaeropleales</taxon>
        <taxon>Selenastraceae</taxon>
        <taxon>Monoraphidium</taxon>
    </lineage>
</organism>
<dbReference type="KEGG" id="mng:MNEG_12432"/>
<dbReference type="GeneID" id="25729794"/>
<dbReference type="STRING" id="145388.A0A0D2J6U3"/>
<dbReference type="AlphaFoldDB" id="A0A0D2J6U3"/>
<gene>
    <name evidence="1" type="ORF">MNEG_12432</name>
</gene>
<dbReference type="Proteomes" id="UP000054498">
    <property type="component" value="Unassembled WGS sequence"/>
</dbReference>
<reference evidence="1 2" key="1">
    <citation type="journal article" date="2013" name="BMC Genomics">
        <title>Reconstruction of the lipid metabolism for the microalga Monoraphidium neglectum from its genome sequence reveals characteristics suitable for biofuel production.</title>
        <authorList>
            <person name="Bogen C."/>
            <person name="Al-Dilaimi A."/>
            <person name="Albersmeier A."/>
            <person name="Wichmann J."/>
            <person name="Grundmann M."/>
            <person name="Rupp O."/>
            <person name="Lauersen K.J."/>
            <person name="Blifernez-Klassen O."/>
            <person name="Kalinowski J."/>
            <person name="Goesmann A."/>
            <person name="Mussgnug J.H."/>
            <person name="Kruse O."/>
        </authorList>
    </citation>
    <scope>NUCLEOTIDE SEQUENCE [LARGE SCALE GENOMIC DNA]</scope>
    <source>
        <strain evidence="1 2">SAG 48.87</strain>
    </source>
</reference>
<evidence type="ECO:0000313" key="1">
    <source>
        <dbReference type="EMBL" id="KIY95527.1"/>
    </source>
</evidence>
<sequence length="138" mass="14880">MPLVLFGGRRVTPFLVLWRSQVRQLVSCSAVKVQPKEGDTVDRSKYYQGIKFYDPEIVGDTPQSVEQVGIQNVLAAAKQHLGLLPGEPLLLPRPDFAARWGALDDVVMGGVSESGLQLVAGAGEAGGPALVFRWGPRL</sequence>
<dbReference type="EMBL" id="KK103462">
    <property type="protein sequence ID" value="KIY95527.1"/>
    <property type="molecule type" value="Genomic_DNA"/>
</dbReference>
<accession>A0A0D2J6U3</accession>